<feature type="region of interest" description="Disordered" evidence="10">
    <location>
        <begin position="533"/>
        <end position="554"/>
    </location>
</feature>
<feature type="compositionally biased region" description="Basic and acidic residues" evidence="10">
    <location>
        <begin position="137"/>
        <end position="149"/>
    </location>
</feature>
<evidence type="ECO:0000256" key="1">
    <source>
        <dbReference type="ARBA" id="ARBA00004123"/>
    </source>
</evidence>
<dbReference type="PANTHER" id="PTHR46110:SF3">
    <property type="entry name" value="HOMEOBOX PROTEIN HMX"/>
    <property type="match status" value="1"/>
</dbReference>
<keyword evidence="6 8" id="KW-0539">Nucleus</keyword>
<dbReference type="InterPro" id="IPR051300">
    <property type="entry name" value="HMX_Homeobox_TF"/>
</dbReference>
<gene>
    <name evidence="12" type="ORF">MAR_016238</name>
</gene>
<evidence type="ECO:0000256" key="5">
    <source>
        <dbReference type="ARBA" id="ARBA00023163"/>
    </source>
</evidence>
<feature type="compositionally biased region" description="Basic residues" evidence="10">
    <location>
        <begin position="150"/>
        <end position="166"/>
    </location>
</feature>
<dbReference type="InterPro" id="IPR017970">
    <property type="entry name" value="Homeobox_CS"/>
</dbReference>
<keyword evidence="4 8" id="KW-0371">Homeobox</keyword>
<comment type="subcellular location">
    <subcellularLocation>
        <location evidence="1 8 9">Nucleus</location>
    </subcellularLocation>
</comment>
<feature type="DNA-binding region" description="Homeobox" evidence="8">
    <location>
        <begin position="551"/>
        <end position="610"/>
    </location>
</feature>
<keyword evidence="13" id="KW-1185">Reference proteome</keyword>
<keyword evidence="2" id="KW-0805">Transcription regulation</keyword>
<evidence type="ECO:0000256" key="3">
    <source>
        <dbReference type="ARBA" id="ARBA00023125"/>
    </source>
</evidence>
<dbReference type="Pfam" id="PF00046">
    <property type="entry name" value="Homeodomain"/>
    <property type="match status" value="2"/>
</dbReference>
<organism evidence="12 13">
    <name type="scientific">Mya arenaria</name>
    <name type="common">Soft-shell clam</name>
    <dbReference type="NCBI Taxonomy" id="6604"/>
    <lineage>
        <taxon>Eukaryota</taxon>
        <taxon>Metazoa</taxon>
        <taxon>Spiralia</taxon>
        <taxon>Lophotrochozoa</taxon>
        <taxon>Mollusca</taxon>
        <taxon>Bivalvia</taxon>
        <taxon>Autobranchia</taxon>
        <taxon>Heteroconchia</taxon>
        <taxon>Euheterodonta</taxon>
        <taxon>Imparidentia</taxon>
        <taxon>Neoheterodontei</taxon>
        <taxon>Myida</taxon>
        <taxon>Myoidea</taxon>
        <taxon>Myidae</taxon>
        <taxon>Mya</taxon>
    </lineage>
</organism>
<sequence>MTCIERTIAGNQQLFIHATQHQGRISLTQTPVLDPGEIGVTSLTQETKTTLTGSSNNKMIHMLMAMIFQAALLLDSSEAAILGLQRRQKLSENTHASESMPSEPHTPPEFMNLNIQDLSPNSDEFTLDLPNISSITGHEHISSASEREHRSKRQKRSTRHHKHHHSEKSQNTEIGFKRQACPTITSVEFKKEAEDLFGHKVMVIPVIHIGPITIDQFFHESYCAEEKCNCAGMDKDKYNSERLPTTLRRDNSTSSRQSRTVFLSDVTQIRQSRASAIAILVEFSGKFVTDDTVSLVEISGKLVTAETVRTVLKMISKAEEIGGTDKPVPNNKPLSFSISRILHGVDNKTPVADDKSASQGSDTESSDRAAADQMHVSEEYPRVPQLHAATVHHYAPYTDTDGYSHFETIVRPRACSTPENEFPSPTATSNIHALHRPLPGALRSTRNNPYTIPGRHPLTSHNAFVHPAGYFDHRTVPCVQQEANRFRTSVSEYAKNPTETVKHIETDVGDHSNRSTPEPEIHYGASIHSDKSLDSMGESYHQSPSPFKTKKKKSRTVFSRNQVYQLEAAFDLKRYLSSAERSGLAASLNLSETQIKIWFQNRRNKWKRQINGEMDEIPLPPAYAASYMQTSFPQPSLASYDHMTESRDDLLRKEIGGTDKPHNNKPLSFSISRILHGEDDNTPADDKPASPGSDTESEEYPRVLRLHAATVHHYAPYTETDGYAHFEAIVRPRACSTPENEFPSPTATSHLHALHIPFSGALGSTRHNPYTIPGRHPLTSHNTFVHPAGYFGHRTVPCVQQTANSFRTSVSEYAENTTEIVKHNETNDGGHSNRSTPEPEVHYGASIHSDKSLDSMGESYHQSPSPFKTKKKKKTRTVYSRNQVFKLEAAFDLKRYLSSAERSGLATSLNLSETQIKIWFQNRRNKWKRQINGEMNEIPLPPAYAASYLQTSFPQSSLASYDHITDARDDLLRRSCTVPAYYSHPYATGKAVPKYL</sequence>
<evidence type="ECO:0000256" key="4">
    <source>
        <dbReference type="ARBA" id="ARBA00023155"/>
    </source>
</evidence>
<evidence type="ECO:0000313" key="12">
    <source>
        <dbReference type="EMBL" id="WAR22264.1"/>
    </source>
</evidence>
<dbReference type="PRINTS" id="PR00024">
    <property type="entry name" value="HOMEOBOX"/>
</dbReference>
<feature type="region of interest" description="Disordered" evidence="10">
    <location>
        <begin position="676"/>
        <end position="699"/>
    </location>
</feature>
<evidence type="ECO:0000313" key="13">
    <source>
        <dbReference type="Proteomes" id="UP001164746"/>
    </source>
</evidence>
<reference evidence="12" key="1">
    <citation type="submission" date="2022-11" db="EMBL/GenBank/DDBJ databases">
        <title>Centuries of genome instability and evolution in soft-shell clam transmissible cancer (bioRxiv).</title>
        <authorList>
            <person name="Hart S.F.M."/>
            <person name="Yonemitsu M.A."/>
            <person name="Giersch R.M."/>
            <person name="Beal B.F."/>
            <person name="Arriagada G."/>
            <person name="Davis B.W."/>
            <person name="Ostrander E.A."/>
            <person name="Goff S.P."/>
            <person name="Metzger M.J."/>
        </authorList>
    </citation>
    <scope>NUCLEOTIDE SEQUENCE</scope>
    <source>
        <strain evidence="12">MELC-2E11</strain>
        <tissue evidence="12">Siphon/mantle</tissue>
    </source>
</reference>
<feature type="compositionally biased region" description="Basic and acidic residues" evidence="10">
    <location>
        <begin position="365"/>
        <end position="374"/>
    </location>
</feature>
<dbReference type="InterPro" id="IPR020479">
    <property type="entry name" value="HD_metazoa"/>
</dbReference>
<dbReference type="PANTHER" id="PTHR46110">
    <property type="entry name" value="HOMEOBOX PROTEIN HMX"/>
    <property type="match status" value="1"/>
</dbReference>
<dbReference type="Gene3D" id="2.10.90.10">
    <property type="entry name" value="Cystine-knot cytokines"/>
    <property type="match status" value="1"/>
</dbReference>
<evidence type="ECO:0000256" key="10">
    <source>
        <dbReference type="SAM" id="MobiDB-lite"/>
    </source>
</evidence>
<proteinExistence type="inferred from homology"/>
<evidence type="ECO:0000256" key="6">
    <source>
        <dbReference type="ARBA" id="ARBA00023242"/>
    </source>
</evidence>
<dbReference type="InterPro" id="IPR001356">
    <property type="entry name" value="HD"/>
</dbReference>
<feature type="DNA-binding region" description="Homeobox" evidence="8">
    <location>
        <begin position="872"/>
        <end position="931"/>
    </location>
</feature>
<dbReference type="EMBL" id="CP111023">
    <property type="protein sequence ID" value="WAR22264.1"/>
    <property type="molecule type" value="Genomic_DNA"/>
</dbReference>
<feature type="region of interest" description="Disordered" evidence="10">
    <location>
        <begin position="92"/>
        <end position="117"/>
    </location>
</feature>
<feature type="region of interest" description="Disordered" evidence="10">
    <location>
        <begin position="347"/>
        <end position="374"/>
    </location>
</feature>
<keyword evidence="5" id="KW-0804">Transcription</keyword>
<feature type="compositionally biased region" description="Basic and acidic residues" evidence="10">
    <location>
        <begin position="676"/>
        <end position="688"/>
    </location>
</feature>
<evidence type="ECO:0000259" key="11">
    <source>
        <dbReference type="PROSITE" id="PS50071"/>
    </source>
</evidence>
<evidence type="ECO:0000256" key="8">
    <source>
        <dbReference type="PROSITE-ProRule" id="PRU00108"/>
    </source>
</evidence>
<keyword evidence="3 8" id="KW-0238">DNA-binding</keyword>
<feature type="compositionally biased region" description="Basic and acidic residues" evidence="10">
    <location>
        <begin position="347"/>
        <end position="356"/>
    </location>
</feature>
<dbReference type="SMART" id="SM00389">
    <property type="entry name" value="HOX"/>
    <property type="match status" value="2"/>
</dbReference>
<comment type="similarity">
    <text evidence="7">Belongs to the HMX homeobox family.</text>
</comment>
<evidence type="ECO:0000256" key="9">
    <source>
        <dbReference type="RuleBase" id="RU000682"/>
    </source>
</evidence>
<feature type="domain" description="Homeobox" evidence="11">
    <location>
        <begin position="870"/>
        <end position="930"/>
    </location>
</feature>
<feature type="region of interest" description="Disordered" evidence="10">
    <location>
        <begin position="823"/>
        <end position="874"/>
    </location>
</feature>
<feature type="region of interest" description="Disordered" evidence="10">
    <location>
        <begin position="137"/>
        <end position="177"/>
    </location>
</feature>
<dbReference type="CDD" id="cd00086">
    <property type="entry name" value="homeodomain"/>
    <property type="match status" value="2"/>
</dbReference>
<dbReference type="PROSITE" id="PS50270">
    <property type="entry name" value="NGF_2"/>
    <property type="match status" value="1"/>
</dbReference>
<evidence type="ECO:0000256" key="2">
    <source>
        <dbReference type="ARBA" id="ARBA00023015"/>
    </source>
</evidence>
<dbReference type="InterPro" id="IPR029034">
    <property type="entry name" value="Cystine-knot_cytokine"/>
</dbReference>
<dbReference type="Proteomes" id="UP001164746">
    <property type="component" value="Chromosome 12"/>
</dbReference>
<dbReference type="PROSITE" id="PS50071">
    <property type="entry name" value="HOMEOBOX_2"/>
    <property type="match status" value="2"/>
</dbReference>
<dbReference type="Gene3D" id="1.10.10.60">
    <property type="entry name" value="Homeodomain-like"/>
    <property type="match status" value="2"/>
</dbReference>
<dbReference type="PROSITE" id="PS00027">
    <property type="entry name" value="HOMEOBOX_1"/>
    <property type="match status" value="2"/>
</dbReference>
<dbReference type="SUPFAM" id="SSF46689">
    <property type="entry name" value="Homeodomain-like"/>
    <property type="match status" value="2"/>
</dbReference>
<feature type="domain" description="Homeobox" evidence="11">
    <location>
        <begin position="549"/>
        <end position="609"/>
    </location>
</feature>
<name>A0ABY7FN22_MYAAR</name>
<protein>
    <submittedName>
        <fullName evidence="12">HMX3-like protein</fullName>
    </submittedName>
</protein>
<accession>A0ABY7FN22</accession>
<dbReference type="InterPro" id="IPR009057">
    <property type="entry name" value="Homeodomain-like_sf"/>
</dbReference>
<evidence type="ECO:0000256" key="7">
    <source>
        <dbReference type="ARBA" id="ARBA00038165"/>
    </source>
</evidence>